<dbReference type="GeneTree" id="ENSGT00400000022305"/>
<evidence type="ECO:0000313" key="3">
    <source>
        <dbReference type="Ensembl" id="ENSMMSP00000026069.1"/>
    </source>
</evidence>
<gene>
    <name evidence="3" type="primary">HROB</name>
</gene>
<dbReference type="GO" id="GO:0000725">
    <property type="term" value="P:recombinational repair"/>
    <property type="evidence" value="ECO:0007669"/>
    <property type="project" value="InterPro"/>
</dbReference>
<reference evidence="3" key="1">
    <citation type="submission" date="2025-08" db="UniProtKB">
        <authorList>
            <consortium name="Ensembl"/>
        </authorList>
    </citation>
    <scope>IDENTIFICATION</scope>
</reference>
<dbReference type="InterPro" id="IPR028045">
    <property type="entry name" value="HROB"/>
</dbReference>
<evidence type="ECO:0000313" key="4">
    <source>
        <dbReference type="Proteomes" id="UP000694544"/>
    </source>
</evidence>
<accession>A0A8C6E6C1</accession>
<dbReference type="PANTHER" id="PTHR14523:SF1">
    <property type="entry name" value="HOMOLOGOUS RECOMBINATION OB-FOLD PROTEIN"/>
    <property type="match status" value="1"/>
</dbReference>
<keyword evidence="4" id="KW-1185">Reference proteome</keyword>
<feature type="region of interest" description="Disordered" evidence="1">
    <location>
        <begin position="261"/>
        <end position="303"/>
    </location>
</feature>
<dbReference type="InterPro" id="IPR058570">
    <property type="entry name" value="HROB_OB"/>
</dbReference>
<dbReference type="AlphaFoldDB" id="A0A8C6E6C1"/>
<protein>
    <submittedName>
        <fullName evidence="3">Homologous recombination factor with OB-fold</fullName>
    </submittedName>
</protein>
<feature type="compositionally biased region" description="Polar residues" evidence="1">
    <location>
        <begin position="281"/>
        <end position="302"/>
    </location>
</feature>
<evidence type="ECO:0000256" key="1">
    <source>
        <dbReference type="SAM" id="MobiDB-lite"/>
    </source>
</evidence>
<dbReference type="PANTHER" id="PTHR14523">
    <property type="entry name" value="UNCHARACTERIZED PROTEIN C17ORF53 HOMOLOG"/>
    <property type="match status" value="1"/>
</dbReference>
<dbReference type="Ensembl" id="ENSMMST00000028772.1">
    <property type="protein sequence ID" value="ENSMMSP00000026069.1"/>
    <property type="gene ID" value="ENSMMSG00000019509.1"/>
</dbReference>
<feature type="domain" description="Homologous recombination OB-fold protein OB-fold" evidence="2">
    <location>
        <begin position="410"/>
        <end position="493"/>
    </location>
</feature>
<name>A0A8C6E6C1_MOSMO</name>
<organism evidence="3 4">
    <name type="scientific">Moschus moschiferus</name>
    <name type="common">Siberian musk deer</name>
    <name type="synonym">Moschus sibiricus</name>
    <dbReference type="NCBI Taxonomy" id="68415"/>
    <lineage>
        <taxon>Eukaryota</taxon>
        <taxon>Metazoa</taxon>
        <taxon>Chordata</taxon>
        <taxon>Craniata</taxon>
        <taxon>Vertebrata</taxon>
        <taxon>Euteleostomi</taxon>
        <taxon>Mammalia</taxon>
        <taxon>Eutheria</taxon>
        <taxon>Laurasiatheria</taxon>
        <taxon>Artiodactyla</taxon>
        <taxon>Ruminantia</taxon>
        <taxon>Pecora</taxon>
        <taxon>Moschidae</taxon>
        <taxon>Moschus</taxon>
    </lineage>
</organism>
<evidence type="ECO:0000259" key="2">
    <source>
        <dbReference type="Pfam" id="PF15072"/>
    </source>
</evidence>
<dbReference type="Proteomes" id="UP000694544">
    <property type="component" value="Unplaced"/>
</dbReference>
<sequence>MACSLQKLFAVEEEFEDEDFLSAVEDAENQFVGSRPVNARCLRPVSSQPQEAQLLPQVTAPAEAAGLPALGLHLPTYRGPKATGGPPPTGTAPLRPVLTSSSWTGNQGRVTLTEVLEEPGRPQTSASHSQLTFRSKQQVIGGFEGPEQDEFDKVLASMELEGPSLELQLGVHSEATGILPRGQQEDSTLAKKARVADLSRPCQRGPVPAPHVTGILSAWDAPPPPAVLCRTPQPHLRPGATGNFPVPATSMVRAQPPHWEVSPVGPTPRTPQPLQAADRPIQSSPQNRFPAQPFRSPNTCSSGKLRFLRPRTPNSSCAAPSKTSCGLFPHGPPQPRTPGSSVLSPVCTPKGPQVALQTPIVTNHLVRLVTAASRTPQQPTCTSTGTKMRRFPGPAGLLPHQAALKQLPGNKVPNMAVMIKSLTRSTMDASVVFKDPTGEMQGTVHRLLLETRQNELKPGSVLLLKQIGVFSPSLRNHYLNVTPNNLVHVYSPDSGDGNILKQSQSFPKMTWMDS</sequence>
<proteinExistence type="predicted"/>
<reference evidence="3" key="2">
    <citation type="submission" date="2025-09" db="UniProtKB">
        <authorList>
            <consortium name="Ensembl"/>
        </authorList>
    </citation>
    <scope>IDENTIFICATION</scope>
</reference>
<dbReference type="Pfam" id="PF15072">
    <property type="entry name" value="HROB"/>
    <property type="match status" value="1"/>
</dbReference>